<accession>A0ABW4DZW7</accession>
<feature type="domain" description="EamA" evidence="7">
    <location>
        <begin position="143"/>
        <end position="274"/>
    </location>
</feature>
<evidence type="ECO:0000256" key="6">
    <source>
        <dbReference type="SAM" id="Phobius"/>
    </source>
</evidence>
<feature type="transmembrane region" description="Helical" evidence="6">
    <location>
        <begin position="64"/>
        <end position="84"/>
    </location>
</feature>
<feature type="transmembrane region" description="Helical" evidence="6">
    <location>
        <begin position="117"/>
        <end position="137"/>
    </location>
</feature>
<dbReference type="SUPFAM" id="SSF103481">
    <property type="entry name" value="Multidrug resistance efflux transporter EmrE"/>
    <property type="match status" value="2"/>
</dbReference>
<dbReference type="EMBL" id="JBHTOQ010000022">
    <property type="protein sequence ID" value="MFD1482194.1"/>
    <property type="molecule type" value="Genomic_DNA"/>
</dbReference>
<keyword evidence="4 6" id="KW-1133">Transmembrane helix</keyword>
<sequence>MSRQIDIILAACAPAIWGSTYIVTTQMLPAGYPLTNAVLRALPAGLVLMLMVRRLPPVGWLGRLLVLGGLNFAVFWAALFVAAYRLPGGVAATLGAVQPMLVLVLAHLALGAPLTRLRVMAAMGGLIGVALLVLGPQAQMDPLGVAAALTGAVSMACGVVLTRKWRPEVSTLTLTAWQLTAGGLLLIPAAWWFEPALPPLDVTNLSGYLWLGLFGAAISYFLWFRGIERLGPSAITGLGFLSPVTAVVLGWAVLGETLGSLQGLGAGIVLLCAWLGTRPVRHVISLHPA</sequence>
<reference evidence="9" key="1">
    <citation type="journal article" date="2019" name="Int. J. Syst. Evol. Microbiol.">
        <title>The Global Catalogue of Microorganisms (GCM) 10K type strain sequencing project: providing services to taxonomists for standard genome sequencing and annotation.</title>
        <authorList>
            <consortium name="The Broad Institute Genomics Platform"/>
            <consortium name="The Broad Institute Genome Sequencing Center for Infectious Disease"/>
            <person name="Wu L."/>
            <person name="Ma J."/>
        </authorList>
    </citation>
    <scope>NUCLEOTIDE SEQUENCE [LARGE SCALE GENOMIC DNA]</scope>
    <source>
        <strain evidence="9">CCM 8875</strain>
    </source>
</reference>
<dbReference type="RefSeq" id="WP_131578483.1">
    <property type="nucleotide sequence ID" value="NZ_CBCSAJ010000116.1"/>
</dbReference>
<evidence type="ECO:0000259" key="7">
    <source>
        <dbReference type="Pfam" id="PF00892"/>
    </source>
</evidence>
<dbReference type="PANTHER" id="PTHR32322:SF2">
    <property type="entry name" value="EAMA DOMAIN-CONTAINING PROTEIN"/>
    <property type="match status" value="1"/>
</dbReference>
<evidence type="ECO:0000256" key="4">
    <source>
        <dbReference type="ARBA" id="ARBA00022989"/>
    </source>
</evidence>
<dbReference type="InterPro" id="IPR000620">
    <property type="entry name" value="EamA_dom"/>
</dbReference>
<organism evidence="8 9">
    <name type="scientific">Paracoccus nototheniae</name>
    <dbReference type="NCBI Taxonomy" id="2489002"/>
    <lineage>
        <taxon>Bacteria</taxon>
        <taxon>Pseudomonadati</taxon>
        <taxon>Pseudomonadota</taxon>
        <taxon>Alphaproteobacteria</taxon>
        <taxon>Rhodobacterales</taxon>
        <taxon>Paracoccaceae</taxon>
        <taxon>Paracoccus</taxon>
    </lineage>
</organism>
<dbReference type="PANTHER" id="PTHR32322">
    <property type="entry name" value="INNER MEMBRANE TRANSPORTER"/>
    <property type="match status" value="1"/>
</dbReference>
<dbReference type="InterPro" id="IPR037185">
    <property type="entry name" value="EmrE-like"/>
</dbReference>
<comment type="similarity">
    <text evidence="2">Belongs to the EamA transporter family.</text>
</comment>
<proteinExistence type="inferred from homology"/>
<evidence type="ECO:0000256" key="2">
    <source>
        <dbReference type="ARBA" id="ARBA00007362"/>
    </source>
</evidence>
<feature type="transmembrane region" description="Helical" evidence="6">
    <location>
        <begin position="90"/>
        <end position="110"/>
    </location>
</feature>
<gene>
    <name evidence="8" type="ORF">ACFQ5P_12910</name>
</gene>
<evidence type="ECO:0000313" key="8">
    <source>
        <dbReference type="EMBL" id="MFD1482194.1"/>
    </source>
</evidence>
<dbReference type="Proteomes" id="UP001597302">
    <property type="component" value="Unassembled WGS sequence"/>
</dbReference>
<feature type="domain" description="EamA" evidence="7">
    <location>
        <begin position="7"/>
        <end position="133"/>
    </location>
</feature>
<evidence type="ECO:0000313" key="9">
    <source>
        <dbReference type="Proteomes" id="UP001597302"/>
    </source>
</evidence>
<feature type="transmembrane region" description="Helical" evidence="6">
    <location>
        <begin position="7"/>
        <end position="24"/>
    </location>
</feature>
<feature type="transmembrane region" description="Helical" evidence="6">
    <location>
        <begin position="30"/>
        <end position="52"/>
    </location>
</feature>
<evidence type="ECO:0000256" key="5">
    <source>
        <dbReference type="ARBA" id="ARBA00023136"/>
    </source>
</evidence>
<feature type="transmembrane region" description="Helical" evidence="6">
    <location>
        <begin position="143"/>
        <end position="162"/>
    </location>
</feature>
<dbReference type="InterPro" id="IPR050638">
    <property type="entry name" value="AA-Vitamin_Transporters"/>
</dbReference>
<feature type="transmembrane region" description="Helical" evidence="6">
    <location>
        <begin position="260"/>
        <end position="277"/>
    </location>
</feature>
<protein>
    <submittedName>
        <fullName evidence="8">EamA family transporter</fullName>
    </submittedName>
</protein>
<feature type="transmembrane region" description="Helical" evidence="6">
    <location>
        <begin position="205"/>
        <end position="223"/>
    </location>
</feature>
<feature type="transmembrane region" description="Helical" evidence="6">
    <location>
        <begin position="174"/>
        <end position="193"/>
    </location>
</feature>
<feature type="transmembrane region" description="Helical" evidence="6">
    <location>
        <begin position="235"/>
        <end position="254"/>
    </location>
</feature>
<keyword evidence="5 6" id="KW-0472">Membrane</keyword>
<comment type="subcellular location">
    <subcellularLocation>
        <location evidence="1">Membrane</location>
        <topology evidence="1">Multi-pass membrane protein</topology>
    </subcellularLocation>
</comment>
<keyword evidence="3 6" id="KW-0812">Transmembrane</keyword>
<comment type="caution">
    <text evidence="8">The sequence shown here is derived from an EMBL/GenBank/DDBJ whole genome shotgun (WGS) entry which is preliminary data.</text>
</comment>
<evidence type="ECO:0000256" key="3">
    <source>
        <dbReference type="ARBA" id="ARBA00022692"/>
    </source>
</evidence>
<keyword evidence="9" id="KW-1185">Reference proteome</keyword>
<evidence type="ECO:0000256" key="1">
    <source>
        <dbReference type="ARBA" id="ARBA00004141"/>
    </source>
</evidence>
<dbReference type="Pfam" id="PF00892">
    <property type="entry name" value="EamA"/>
    <property type="match status" value="2"/>
</dbReference>
<name>A0ABW4DZW7_9RHOB</name>